<organism evidence="1 2">
    <name type="scientific">Rhododendron molle</name>
    <name type="common">Chinese azalea</name>
    <name type="synonym">Azalea mollis</name>
    <dbReference type="NCBI Taxonomy" id="49168"/>
    <lineage>
        <taxon>Eukaryota</taxon>
        <taxon>Viridiplantae</taxon>
        <taxon>Streptophyta</taxon>
        <taxon>Embryophyta</taxon>
        <taxon>Tracheophyta</taxon>
        <taxon>Spermatophyta</taxon>
        <taxon>Magnoliopsida</taxon>
        <taxon>eudicotyledons</taxon>
        <taxon>Gunneridae</taxon>
        <taxon>Pentapetalae</taxon>
        <taxon>asterids</taxon>
        <taxon>Ericales</taxon>
        <taxon>Ericaceae</taxon>
        <taxon>Ericoideae</taxon>
        <taxon>Rhodoreae</taxon>
        <taxon>Rhododendron</taxon>
    </lineage>
</organism>
<dbReference type="EMBL" id="CM046392">
    <property type="protein sequence ID" value="KAI8554000.1"/>
    <property type="molecule type" value="Genomic_DNA"/>
</dbReference>
<accession>A0ACC0NL56</accession>
<name>A0ACC0NL56_RHOML</name>
<proteinExistence type="predicted"/>
<gene>
    <name evidence="1" type="ORF">RHMOL_Rhmol05G0062900</name>
</gene>
<sequence length="103" mass="11538">MVGFGPNPFLRSGEVGSCRVDKAENECYMRVDVPGVAEADMKVWTEPGFIYFHAQGSELPEYNYQGRVFGGSISFDKDRFDSDGVRAEVKDGVLWLLVPRVKN</sequence>
<reference evidence="1" key="1">
    <citation type="submission" date="2022-02" db="EMBL/GenBank/DDBJ databases">
        <title>Plant Genome Project.</title>
        <authorList>
            <person name="Zhang R.-G."/>
        </authorList>
    </citation>
    <scope>NUCLEOTIDE SEQUENCE</scope>
    <source>
        <strain evidence="1">AT1</strain>
    </source>
</reference>
<keyword evidence="2" id="KW-1185">Reference proteome</keyword>
<protein>
    <submittedName>
        <fullName evidence="1">Uncharacterized protein</fullName>
    </submittedName>
</protein>
<evidence type="ECO:0000313" key="2">
    <source>
        <dbReference type="Proteomes" id="UP001062846"/>
    </source>
</evidence>
<evidence type="ECO:0000313" key="1">
    <source>
        <dbReference type="EMBL" id="KAI8554000.1"/>
    </source>
</evidence>
<comment type="caution">
    <text evidence="1">The sequence shown here is derived from an EMBL/GenBank/DDBJ whole genome shotgun (WGS) entry which is preliminary data.</text>
</comment>
<dbReference type="Proteomes" id="UP001062846">
    <property type="component" value="Chromosome 5"/>
</dbReference>